<feature type="domain" description="Radical SAM core" evidence="6">
    <location>
        <begin position="59"/>
        <end position="288"/>
    </location>
</feature>
<dbReference type="Pfam" id="PF04055">
    <property type="entry name" value="Radical_SAM"/>
    <property type="match status" value="1"/>
</dbReference>
<evidence type="ECO:0000256" key="4">
    <source>
        <dbReference type="ARBA" id="ARBA00023004"/>
    </source>
</evidence>
<dbReference type="GO" id="GO:0003824">
    <property type="term" value="F:catalytic activity"/>
    <property type="evidence" value="ECO:0007669"/>
    <property type="project" value="InterPro"/>
</dbReference>
<reference evidence="7 8" key="1">
    <citation type="submission" date="2019-03" db="EMBL/GenBank/DDBJ databases">
        <title>Genomic Encyclopedia of Type Strains, Phase IV (KMG-IV): sequencing the most valuable type-strain genomes for metagenomic binning, comparative biology and taxonomic classification.</title>
        <authorList>
            <person name="Goeker M."/>
        </authorList>
    </citation>
    <scope>NUCLEOTIDE SEQUENCE [LARGE SCALE GENOMIC DNA]</scope>
    <source>
        <strain evidence="7 8">DSM 19377</strain>
    </source>
</reference>
<evidence type="ECO:0000259" key="6">
    <source>
        <dbReference type="PROSITE" id="PS51918"/>
    </source>
</evidence>
<comment type="caution">
    <text evidence="7">The sequence shown here is derived from an EMBL/GenBank/DDBJ whole genome shotgun (WGS) entry which is preliminary data.</text>
</comment>
<evidence type="ECO:0000256" key="3">
    <source>
        <dbReference type="ARBA" id="ARBA00022723"/>
    </source>
</evidence>
<dbReference type="GO" id="GO:0051539">
    <property type="term" value="F:4 iron, 4 sulfur cluster binding"/>
    <property type="evidence" value="ECO:0007669"/>
    <property type="project" value="UniProtKB-KW"/>
</dbReference>
<dbReference type="NCBIfam" id="TIGR04478">
    <property type="entry name" value="rSAM_YfkAB"/>
    <property type="match status" value="1"/>
</dbReference>
<protein>
    <submittedName>
        <fullName evidence="7">Radical SAM/CxCxxxxC motif protein YfkAB</fullName>
    </submittedName>
</protein>
<sequence>MGVFLKLFHRRHLVFGFMIYSLLERKNSLKGDNTMKMMTAKPITPDHDPWEAYMDVEQYGHMELTNIELTTTALCNMRCEHCAVGYTLQKKDPDPLPLDLLISRLDDVPNLRSLSITGGEPMLSMKSVKDYVVPLLKYAHDRGVRTQINSNLTMNLERYELIIPFLDVLHISHNYGSVDDFTEMGFAVMEKKPSLKQREMFFYRMVENAKQLTRRGVLVSAETMLNRRTLPKLDKIHEQVVEMGCQRHEIHPMYPSDFASALEVSSLEDIREGIHRLLDCRNQNVWMLFGTLPFYPCSTNQEDLELLKRLYNGKNVTVRNDPDGRSRLNINIFDGEIIVTDFGDTPPLGNIRSTSLPDAYKLWISSETAGSLNCHCPAVKCLGPNLLVKNTYYENIDFTKLKANISN</sequence>
<dbReference type="SFLD" id="SFLDG01097">
    <property type="entry name" value="Uncharacterised_Radical_SAM_Su"/>
    <property type="match status" value="1"/>
</dbReference>
<accession>A0A4R2NDN3</accession>
<dbReference type="SFLD" id="SFLDG01067">
    <property type="entry name" value="SPASM/twitch_domain_containing"/>
    <property type="match status" value="1"/>
</dbReference>
<evidence type="ECO:0000256" key="5">
    <source>
        <dbReference type="ARBA" id="ARBA00023014"/>
    </source>
</evidence>
<dbReference type="Pfam" id="PF08756">
    <property type="entry name" value="YfkB"/>
    <property type="match status" value="1"/>
</dbReference>
<dbReference type="InterPro" id="IPR007197">
    <property type="entry name" value="rSAM"/>
</dbReference>
<evidence type="ECO:0000256" key="1">
    <source>
        <dbReference type="ARBA" id="ARBA00022485"/>
    </source>
</evidence>
<evidence type="ECO:0000313" key="7">
    <source>
        <dbReference type="EMBL" id="TCP19297.1"/>
    </source>
</evidence>
<keyword evidence="8" id="KW-1185">Reference proteome</keyword>
<dbReference type="InterPro" id="IPR031004">
    <property type="entry name" value="rSAM_YfkAB"/>
</dbReference>
<dbReference type="EMBL" id="SLXK01000065">
    <property type="protein sequence ID" value="TCP19297.1"/>
    <property type="molecule type" value="Genomic_DNA"/>
</dbReference>
<keyword evidence="1" id="KW-0004">4Fe-4S</keyword>
<dbReference type="SFLD" id="SFLDS00029">
    <property type="entry name" value="Radical_SAM"/>
    <property type="match status" value="1"/>
</dbReference>
<dbReference type="GO" id="GO:0046872">
    <property type="term" value="F:metal ion binding"/>
    <property type="evidence" value="ECO:0007669"/>
    <property type="project" value="UniProtKB-KW"/>
</dbReference>
<keyword evidence="4" id="KW-0408">Iron</keyword>
<organism evidence="7 8">
    <name type="scientific">Scopulibacillus darangshiensis</name>
    <dbReference type="NCBI Taxonomy" id="442528"/>
    <lineage>
        <taxon>Bacteria</taxon>
        <taxon>Bacillati</taxon>
        <taxon>Bacillota</taxon>
        <taxon>Bacilli</taxon>
        <taxon>Bacillales</taxon>
        <taxon>Sporolactobacillaceae</taxon>
        <taxon>Scopulibacillus</taxon>
    </lineage>
</organism>
<gene>
    <name evidence="7" type="ORF">EV207_16514</name>
</gene>
<evidence type="ECO:0000313" key="8">
    <source>
        <dbReference type="Proteomes" id="UP000295416"/>
    </source>
</evidence>
<keyword evidence="2" id="KW-0949">S-adenosyl-L-methionine</keyword>
<name>A0A4R2NDN3_9BACL</name>
<dbReference type="CDD" id="cd01335">
    <property type="entry name" value="Radical_SAM"/>
    <property type="match status" value="1"/>
</dbReference>
<dbReference type="Proteomes" id="UP000295416">
    <property type="component" value="Unassembled WGS sequence"/>
</dbReference>
<keyword evidence="3" id="KW-0479">Metal-binding</keyword>
<dbReference type="Gene3D" id="3.20.20.70">
    <property type="entry name" value="Aldolase class I"/>
    <property type="match status" value="1"/>
</dbReference>
<keyword evidence="5" id="KW-0411">Iron-sulfur</keyword>
<dbReference type="PROSITE" id="PS51918">
    <property type="entry name" value="RADICAL_SAM"/>
    <property type="match status" value="1"/>
</dbReference>
<dbReference type="InterPro" id="IPR013785">
    <property type="entry name" value="Aldolase_TIM"/>
</dbReference>
<dbReference type="SUPFAM" id="SSF102114">
    <property type="entry name" value="Radical SAM enzymes"/>
    <property type="match status" value="1"/>
</dbReference>
<dbReference type="InterPro" id="IPR058240">
    <property type="entry name" value="rSAM_sf"/>
</dbReference>
<dbReference type="InterPro" id="IPR014866">
    <property type="entry name" value="YfkB"/>
</dbReference>
<dbReference type="PANTHER" id="PTHR42836">
    <property type="entry name" value="7-CARBOXY-7-DEAZAGUANINE SYNTHASE"/>
    <property type="match status" value="1"/>
</dbReference>
<evidence type="ECO:0000256" key="2">
    <source>
        <dbReference type="ARBA" id="ARBA00022691"/>
    </source>
</evidence>
<dbReference type="AlphaFoldDB" id="A0A4R2NDN3"/>
<dbReference type="PANTHER" id="PTHR42836:SF2">
    <property type="entry name" value="PROTEIN YFKA-RELATED"/>
    <property type="match status" value="1"/>
</dbReference>
<proteinExistence type="predicted"/>